<reference evidence="1 2" key="1">
    <citation type="submission" date="2019-02" db="EMBL/GenBank/DDBJ databases">
        <title>Deep-cultivation of Planctomycetes and their phenomic and genomic characterization uncovers novel biology.</title>
        <authorList>
            <person name="Wiegand S."/>
            <person name="Jogler M."/>
            <person name="Boedeker C."/>
            <person name="Pinto D."/>
            <person name="Vollmers J."/>
            <person name="Rivas-Marin E."/>
            <person name="Kohn T."/>
            <person name="Peeters S.H."/>
            <person name="Heuer A."/>
            <person name="Rast P."/>
            <person name="Oberbeckmann S."/>
            <person name="Bunk B."/>
            <person name="Jeske O."/>
            <person name="Meyerdierks A."/>
            <person name="Storesund J.E."/>
            <person name="Kallscheuer N."/>
            <person name="Luecker S."/>
            <person name="Lage O.M."/>
            <person name="Pohl T."/>
            <person name="Merkel B.J."/>
            <person name="Hornburger P."/>
            <person name="Mueller R.-W."/>
            <person name="Bruemmer F."/>
            <person name="Labrenz M."/>
            <person name="Spormann A.M."/>
            <person name="Op Den Camp H."/>
            <person name="Overmann J."/>
            <person name="Amann R."/>
            <person name="Jetten M.S.M."/>
            <person name="Mascher T."/>
            <person name="Medema M.H."/>
            <person name="Devos D.P."/>
            <person name="Kaster A.-K."/>
            <person name="Ovreas L."/>
            <person name="Rohde M."/>
            <person name="Galperin M.Y."/>
            <person name="Jogler C."/>
        </authorList>
    </citation>
    <scope>NUCLEOTIDE SEQUENCE [LARGE SCALE GENOMIC DNA]</scope>
    <source>
        <strain evidence="1 2">Poly59</strain>
    </source>
</reference>
<gene>
    <name evidence="1" type="ORF">Poly59_00170</name>
</gene>
<dbReference type="EMBL" id="SJPX01000001">
    <property type="protein sequence ID" value="TWU57112.1"/>
    <property type="molecule type" value="Genomic_DNA"/>
</dbReference>
<dbReference type="InterPro" id="IPR029058">
    <property type="entry name" value="AB_hydrolase_fold"/>
</dbReference>
<dbReference type="SUPFAM" id="SSF53474">
    <property type="entry name" value="alpha/beta-Hydrolases"/>
    <property type="match status" value="1"/>
</dbReference>
<dbReference type="Gene3D" id="3.40.50.1820">
    <property type="entry name" value="alpha/beta hydrolase"/>
    <property type="match status" value="1"/>
</dbReference>
<dbReference type="Proteomes" id="UP000317977">
    <property type="component" value="Unassembled WGS sequence"/>
</dbReference>
<comment type="caution">
    <text evidence="1">The sequence shown here is derived from an EMBL/GenBank/DDBJ whole genome shotgun (WGS) entry which is preliminary data.</text>
</comment>
<evidence type="ECO:0000313" key="2">
    <source>
        <dbReference type="Proteomes" id="UP000317977"/>
    </source>
</evidence>
<sequence length="70" mass="7800">MATGTFSEWRFVLFLYTKKRQKSGSLSAEDLQKFMSNVVANYDFDPKQITIIGYSAGSGSVTAPPWTKVT</sequence>
<evidence type="ECO:0000313" key="1">
    <source>
        <dbReference type="EMBL" id="TWU57112.1"/>
    </source>
</evidence>
<organism evidence="1 2">
    <name type="scientific">Rubripirellula reticaptiva</name>
    <dbReference type="NCBI Taxonomy" id="2528013"/>
    <lineage>
        <taxon>Bacteria</taxon>
        <taxon>Pseudomonadati</taxon>
        <taxon>Planctomycetota</taxon>
        <taxon>Planctomycetia</taxon>
        <taxon>Pirellulales</taxon>
        <taxon>Pirellulaceae</taxon>
        <taxon>Rubripirellula</taxon>
    </lineage>
</organism>
<proteinExistence type="predicted"/>
<dbReference type="AlphaFoldDB" id="A0A5C6F868"/>
<accession>A0A5C6F868</accession>
<keyword evidence="2" id="KW-1185">Reference proteome</keyword>
<name>A0A5C6F868_9BACT</name>
<protein>
    <submittedName>
        <fullName evidence="1">Uncharacterized protein</fullName>
    </submittedName>
</protein>